<gene>
    <name evidence="11" type="ORF">BN715_00921</name>
</gene>
<dbReference type="InterPro" id="IPR020588">
    <property type="entry name" value="RecA_ATP-bd"/>
</dbReference>
<dbReference type="GO" id="GO:0016787">
    <property type="term" value="F:hydrolase activity"/>
    <property type="evidence" value="ECO:0007669"/>
    <property type="project" value="UniProtKB-KW"/>
</dbReference>
<evidence type="ECO:0000256" key="5">
    <source>
        <dbReference type="ARBA" id="ARBA00022840"/>
    </source>
</evidence>
<evidence type="ECO:0000256" key="3">
    <source>
        <dbReference type="ARBA" id="ARBA00022763"/>
    </source>
</evidence>
<keyword evidence="7" id="KW-0238">DNA-binding</keyword>
<dbReference type="SUPFAM" id="SSF54211">
    <property type="entry name" value="Ribosomal protein S5 domain 2-like"/>
    <property type="match status" value="1"/>
</dbReference>
<keyword evidence="6" id="KW-0346">Stress response</keyword>
<dbReference type="GO" id="GO:0140664">
    <property type="term" value="F:ATP-dependent DNA damage sensor activity"/>
    <property type="evidence" value="ECO:0007669"/>
    <property type="project" value="InterPro"/>
</dbReference>
<dbReference type="PRINTS" id="PR01874">
    <property type="entry name" value="DNAREPAIRADA"/>
</dbReference>
<dbReference type="InterPro" id="IPR004504">
    <property type="entry name" value="DNA_repair_RadA"/>
</dbReference>
<dbReference type="EMBL" id="CBKE010000108">
    <property type="protein sequence ID" value="CDF04573.1"/>
    <property type="molecule type" value="Genomic_DNA"/>
</dbReference>
<evidence type="ECO:0000256" key="6">
    <source>
        <dbReference type="ARBA" id="ARBA00023016"/>
    </source>
</evidence>
<evidence type="ECO:0000256" key="8">
    <source>
        <dbReference type="ARBA" id="ARBA00023204"/>
    </source>
</evidence>
<keyword evidence="3" id="KW-0227">DNA damage</keyword>
<dbReference type="GO" id="GO:0005524">
    <property type="term" value="F:ATP binding"/>
    <property type="evidence" value="ECO:0007669"/>
    <property type="project" value="UniProtKB-UniRule"/>
</dbReference>
<evidence type="ECO:0000256" key="1">
    <source>
        <dbReference type="ARBA" id="ARBA00022723"/>
    </source>
</evidence>
<dbReference type="MEROPS" id="S16.A04"/>
<protein>
    <recommendedName>
        <fullName evidence="9">DNA repair protein RadA</fullName>
    </recommendedName>
</protein>
<feature type="domain" description="RecA family profile 1" evidence="10">
    <location>
        <begin position="1"/>
        <end position="83"/>
    </location>
</feature>
<dbReference type="AlphaFoldDB" id="R7MXL8"/>
<dbReference type="NCBIfam" id="TIGR00416">
    <property type="entry name" value="sms"/>
    <property type="match status" value="1"/>
</dbReference>
<evidence type="ECO:0000256" key="7">
    <source>
        <dbReference type="ARBA" id="ARBA00023125"/>
    </source>
</evidence>
<dbReference type="Proteomes" id="UP000017908">
    <property type="component" value="Unassembled WGS sequence"/>
</dbReference>
<keyword evidence="1" id="KW-0479">Metal-binding</keyword>
<keyword evidence="4" id="KW-0378">Hydrolase</keyword>
<dbReference type="SUPFAM" id="SSF52540">
    <property type="entry name" value="P-loop containing nucleoside triphosphate hydrolases"/>
    <property type="match status" value="1"/>
</dbReference>
<keyword evidence="8" id="KW-0234">DNA repair</keyword>
<dbReference type="Pfam" id="PF13541">
    <property type="entry name" value="ChlI"/>
    <property type="match status" value="1"/>
</dbReference>
<dbReference type="PROSITE" id="PS50162">
    <property type="entry name" value="RECA_2"/>
    <property type="match status" value="1"/>
</dbReference>
<evidence type="ECO:0000256" key="9">
    <source>
        <dbReference type="NCBIfam" id="TIGR00416"/>
    </source>
</evidence>
<evidence type="ECO:0000256" key="4">
    <source>
        <dbReference type="ARBA" id="ARBA00022801"/>
    </source>
</evidence>
<evidence type="ECO:0000256" key="2">
    <source>
        <dbReference type="ARBA" id="ARBA00022741"/>
    </source>
</evidence>
<dbReference type="InterPro" id="IPR027417">
    <property type="entry name" value="P-loop_NTPase"/>
</dbReference>
<evidence type="ECO:0000259" key="10">
    <source>
        <dbReference type="PROSITE" id="PS50162"/>
    </source>
</evidence>
<dbReference type="Gene3D" id="3.30.230.10">
    <property type="match status" value="1"/>
</dbReference>
<dbReference type="GO" id="GO:0046872">
    <property type="term" value="F:metal ion binding"/>
    <property type="evidence" value="ECO:0007669"/>
    <property type="project" value="UniProtKB-KW"/>
</dbReference>
<accession>R7MXL8</accession>
<evidence type="ECO:0000313" key="11">
    <source>
        <dbReference type="EMBL" id="CDF04573.1"/>
    </source>
</evidence>
<dbReference type="PANTHER" id="PTHR32472:SF10">
    <property type="entry name" value="DNA REPAIR PROTEIN RADA-LIKE PROTEIN"/>
    <property type="match status" value="1"/>
</dbReference>
<sequence length="325" mass="35480">MRAQRLGISTPDLIIQADTSLDHILDEAKKRRPALLVVDSIQTMYSQAVEGTPGSLAQIREGTSRLMTFAKSEGIPVVVIGHVTKDGAIAGPRMMEHMVDVVLYFEGERNYQFRILRGIKNRFGSTNESGLFTMTSGGLSELENPSQLLLAERAADQAGSAVAAVLDGMRPMLGEIQALTAHSVFAVPRRTASGMDYNRLIILLAVLEKRLGVPLGSQDVYINVVGGLRLTETAADLPVALAVYSSLRDISMDSRTVVMGEVGLTGDIRRVPQALRRVKEAAKMGFNTFILPKGNLEDIEKDKFPDCHFLGVATLREAIEKAFRR</sequence>
<dbReference type="InterPro" id="IPR014721">
    <property type="entry name" value="Ribsml_uS5_D2-typ_fold_subgr"/>
</dbReference>
<dbReference type="InterPro" id="IPR020568">
    <property type="entry name" value="Ribosomal_Su5_D2-typ_SF"/>
</dbReference>
<proteinExistence type="predicted"/>
<dbReference type="GO" id="GO:0003684">
    <property type="term" value="F:damaged DNA binding"/>
    <property type="evidence" value="ECO:0007669"/>
    <property type="project" value="InterPro"/>
</dbReference>
<organism evidence="11">
    <name type="scientific">Megasphaera elsdenii CAG:570</name>
    <dbReference type="NCBI Taxonomy" id="1263087"/>
    <lineage>
        <taxon>Bacteria</taxon>
        <taxon>Bacillati</taxon>
        <taxon>Bacillota</taxon>
        <taxon>Negativicutes</taxon>
        <taxon>Veillonellales</taxon>
        <taxon>Veillonellaceae</taxon>
        <taxon>Megasphaera</taxon>
    </lineage>
</organism>
<dbReference type="Gene3D" id="3.40.50.300">
    <property type="entry name" value="P-loop containing nucleotide triphosphate hydrolases"/>
    <property type="match status" value="1"/>
</dbReference>
<dbReference type="GO" id="GO:0005829">
    <property type="term" value="C:cytosol"/>
    <property type="evidence" value="ECO:0007669"/>
    <property type="project" value="TreeGrafter"/>
</dbReference>
<comment type="caution">
    <text evidence="11">The sequence shown here is derived from an EMBL/GenBank/DDBJ whole genome shotgun (WGS) entry which is preliminary data.</text>
</comment>
<reference evidence="11" key="1">
    <citation type="submission" date="2012-11" db="EMBL/GenBank/DDBJ databases">
        <title>Dependencies among metagenomic species, viruses, plasmids and units of genetic variation.</title>
        <authorList>
            <person name="Nielsen H.B."/>
            <person name="Almeida M."/>
            <person name="Juncker A.S."/>
            <person name="Rasmussen S."/>
            <person name="Li J."/>
            <person name="Sunagawa S."/>
            <person name="Plichta D."/>
            <person name="Gautier L."/>
            <person name="Le Chatelier E."/>
            <person name="Peletier E."/>
            <person name="Bonde I."/>
            <person name="Nielsen T."/>
            <person name="Manichanh C."/>
            <person name="Arumugam M."/>
            <person name="Batto J."/>
            <person name="Santos M.B.Q.D."/>
            <person name="Blom N."/>
            <person name="Borruel N."/>
            <person name="Burgdorf K.S."/>
            <person name="Boumezbeur F."/>
            <person name="Casellas F."/>
            <person name="Dore J."/>
            <person name="Guarner F."/>
            <person name="Hansen T."/>
            <person name="Hildebrand F."/>
            <person name="Kaas R.S."/>
            <person name="Kennedy S."/>
            <person name="Kristiansen K."/>
            <person name="Kultima J.R."/>
            <person name="Leonard P."/>
            <person name="Levenez F."/>
            <person name="Lund O."/>
            <person name="Moumen B."/>
            <person name="Le Paslier D."/>
            <person name="Pons N."/>
            <person name="Pedersen O."/>
            <person name="Prifti E."/>
            <person name="Qin J."/>
            <person name="Raes J."/>
            <person name="Tap J."/>
            <person name="Tims S."/>
            <person name="Ussery D.W."/>
            <person name="Yamada T."/>
            <person name="MetaHit consortium"/>
            <person name="Renault P."/>
            <person name="Sicheritz-Ponten T."/>
            <person name="Bork P."/>
            <person name="Wang J."/>
            <person name="Brunak S."/>
            <person name="Ehrlich S.D."/>
        </authorList>
    </citation>
    <scope>NUCLEOTIDE SEQUENCE [LARGE SCALE GENOMIC DNA]</scope>
</reference>
<dbReference type="GO" id="GO:0000725">
    <property type="term" value="P:recombinational repair"/>
    <property type="evidence" value="ECO:0007669"/>
    <property type="project" value="TreeGrafter"/>
</dbReference>
<name>R7MXL8_MEGEL</name>
<keyword evidence="2" id="KW-0547">Nucleotide-binding</keyword>
<keyword evidence="5" id="KW-0067">ATP-binding</keyword>
<dbReference type="PANTHER" id="PTHR32472">
    <property type="entry name" value="DNA REPAIR PROTEIN RADA"/>
    <property type="match status" value="1"/>
</dbReference>